<dbReference type="RefSeq" id="WP_068357561.1">
    <property type="nucleotide sequence ID" value="NZ_CP019337.1"/>
</dbReference>
<dbReference type="KEGG" id="prn:BW723_16805"/>
<dbReference type="EMBL" id="LSFL01000006">
    <property type="protein sequence ID" value="OBY67202.1"/>
    <property type="molecule type" value="Genomic_DNA"/>
</dbReference>
<organism evidence="1 2">
    <name type="scientific">Polaribacter reichenbachii</name>
    <dbReference type="NCBI Taxonomy" id="996801"/>
    <lineage>
        <taxon>Bacteria</taxon>
        <taxon>Pseudomonadati</taxon>
        <taxon>Bacteroidota</taxon>
        <taxon>Flavobacteriia</taxon>
        <taxon>Flavobacteriales</taxon>
        <taxon>Flavobacteriaceae</taxon>
    </lineage>
</organism>
<evidence type="ECO:0000313" key="1">
    <source>
        <dbReference type="EMBL" id="OBY67202.1"/>
    </source>
</evidence>
<reference evidence="2" key="1">
    <citation type="submission" date="2016-02" db="EMBL/GenBank/DDBJ databases">
        <title>Paenibacillus sp. LPB0068, isolated from Crassostrea gigas.</title>
        <authorList>
            <person name="Shin S.-K."/>
            <person name="Yi H."/>
        </authorList>
    </citation>
    <scope>NUCLEOTIDE SEQUENCE [LARGE SCALE GENOMIC DNA]</scope>
    <source>
        <strain evidence="2">KCTC 23969</strain>
    </source>
</reference>
<evidence type="ECO:0000313" key="2">
    <source>
        <dbReference type="Proteomes" id="UP000092612"/>
    </source>
</evidence>
<dbReference type="AlphaFoldDB" id="A0A1B8U5S5"/>
<name>A0A1B8U5S5_9FLAO</name>
<dbReference type="STRING" id="996801.BW723_16805"/>
<dbReference type="Proteomes" id="UP000092612">
    <property type="component" value="Unassembled WGS sequence"/>
</dbReference>
<protein>
    <recommendedName>
        <fullName evidence="3">tRNA_anti-like</fullName>
    </recommendedName>
</protein>
<proteinExistence type="predicted"/>
<gene>
    <name evidence="1" type="ORF">LPB301_03450</name>
</gene>
<keyword evidence="2" id="KW-1185">Reference proteome</keyword>
<dbReference type="Pfam" id="PF12869">
    <property type="entry name" value="tRNA_anti-like"/>
    <property type="match status" value="1"/>
</dbReference>
<dbReference type="InterPro" id="IPR024422">
    <property type="entry name" value="Protein_unknown_function_OB"/>
</dbReference>
<sequence length="136" mass="14920">MNKKKIILLVLLLVIVGAGISYKMYNKPHKNITETPVDIYVSADTILEEFSLDEKTANSKYLEKIIAVNGAISSLKIENGKGIITLTSNKDFGGVLCHLSEKSSKKINTLKNGQIITVKGICTGYLMDVVLVKSEF</sequence>
<comment type="caution">
    <text evidence="1">The sequence shown here is derived from an EMBL/GenBank/DDBJ whole genome shotgun (WGS) entry which is preliminary data.</text>
</comment>
<dbReference type="OrthoDB" id="673558at2"/>
<evidence type="ECO:0008006" key="3">
    <source>
        <dbReference type="Google" id="ProtNLM"/>
    </source>
</evidence>
<accession>A0A1B8U5S5</accession>